<evidence type="ECO:0000256" key="4">
    <source>
        <dbReference type="ARBA" id="ARBA00022679"/>
    </source>
</evidence>
<feature type="transmembrane region" description="Helical" evidence="8">
    <location>
        <begin position="20"/>
        <end position="38"/>
    </location>
</feature>
<feature type="transmembrane region" description="Helical" evidence="8">
    <location>
        <begin position="105"/>
        <end position="124"/>
    </location>
</feature>
<protein>
    <recommendedName>
        <fullName evidence="9">Glycosyltransferase RgtA/B/C/D-like domain-containing protein</fullName>
    </recommendedName>
</protein>
<proteinExistence type="predicted"/>
<keyword evidence="6 8" id="KW-1133">Transmembrane helix</keyword>
<dbReference type="InterPro" id="IPR050297">
    <property type="entry name" value="LipidA_mod_glycosyltrf_83"/>
</dbReference>
<dbReference type="Proteomes" id="UP000230707">
    <property type="component" value="Unassembled WGS sequence"/>
</dbReference>
<feature type="transmembrane region" description="Helical" evidence="8">
    <location>
        <begin position="160"/>
        <end position="179"/>
    </location>
</feature>
<evidence type="ECO:0000256" key="5">
    <source>
        <dbReference type="ARBA" id="ARBA00022692"/>
    </source>
</evidence>
<evidence type="ECO:0000256" key="2">
    <source>
        <dbReference type="ARBA" id="ARBA00022475"/>
    </source>
</evidence>
<evidence type="ECO:0000256" key="3">
    <source>
        <dbReference type="ARBA" id="ARBA00022676"/>
    </source>
</evidence>
<reference evidence="10 11" key="1">
    <citation type="submission" date="2017-09" db="EMBL/GenBank/DDBJ databases">
        <title>Depth-based differentiation of microbial function through sediment-hosted aquifers and enrichment of novel symbionts in the deep terrestrial subsurface.</title>
        <authorList>
            <person name="Probst A.J."/>
            <person name="Ladd B."/>
            <person name="Jarett J.K."/>
            <person name="Geller-Mcgrath D.E."/>
            <person name="Sieber C.M."/>
            <person name="Emerson J.B."/>
            <person name="Anantharaman K."/>
            <person name="Thomas B.C."/>
            <person name="Malmstrom R."/>
            <person name="Stieglmeier M."/>
            <person name="Klingl A."/>
            <person name="Woyke T."/>
            <person name="Ryan C.M."/>
            <person name="Banfield J.F."/>
        </authorList>
    </citation>
    <scope>NUCLEOTIDE SEQUENCE [LARGE SCALE GENOMIC DNA]</scope>
    <source>
        <strain evidence="10">CG11_big_fil_rev_8_21_14_0_20_37_11</strain>
    </source>
</reference>
<evidence type="ECO:0000313" key="10">
    <source>
        <dbReference type="EMBL" id="PIR08197.1"/>
    </source>
</evidence>
<dbReference type="GO" id="GO:0005886">
    <property type="term" value="C:plasma membrane"/>
    <property type="evidence" value="ECO:0007669"/>
    <property type="project" value="UniProtKB-SubCell"/>
</dbReference>
<dbReference type="InterPro" id="IPR038731">
    <property type="entry name" value="RgtA/B/C-like"/>
</dbReference>
<dbReference type="GO" id="GO:0009103">
    <property type="term" value="P:lipopolysaccharide biosynthetic process"/>
    <property type="evidence" value="ECO:0007669"/>
    <property type="project" value="UniProtKB-ARBA"/>
</dbReference>
<keyword evidence="4" id="KW-0808">Transferase</keyword>
<feature type="transmembrane region" description="Helical" evidence="8">
    <location>
        <begin position="395"/>
        <end position="416"/>
    </location>
</feature>
<accession>A0A2H0NH35</accession>
<keyword evidence="5 8" id="KW-0812">Transmembrane</keyword>
<evidence type="ECO:0000256" key="8">
    <source>
        <dbReference type="SAM" id="Phobius"/>
    </source>
</evidence>
<dbReference type="EMBL" id="PCWS01000092">
    <property type="protein sequence ID" value="PIR08197.1"/>
    <property type="molecule type" value="Genomic_DNA"/>
</dbReference>
<name>A0A2H0NH35_9BACT</name>
<dbReference type="AlphaFoldDB" id="A0A2H0NH35"/>
<comment type="subcellular location">
    <subcellularLocation>
        <location evidence="1">Cell membrane</location>
        <topology evidence="1">Multi-pass membrane protein</topology>
    </subcellularLocation>
</comment>
<feature type="transmembrane region" description="Helical" evidence="8">
    <location>
        <begin position="136"/>
        <end position="154"/>
    </location>
</feature>
<dbReference type="GO" id="GO:0016763">
    <property type="term" value="F:pentosyltransferase activity"/>
    <property type="evidence" value="ECO:0007669"/>
    <property type="project" value="TreeGrafter"/>
</dbReference>
<gene>
    <name evidence="10" type="ORF">COV53_04165</name>
</gene>
<feature type="transmembrane region" description="Helical" evidence="8">
    <location>
        <begin position="339"/>
        <end position="360"/>
    </location>
</feature>
<keyword evidence="2" id="KW-1003">Cell membrane</keyword>
<comment type="caution">
    <text evidence="10">The sequence shown here is derived from an EMBL/GenBank/DDBJ whole genome shotgun (WGS) entry which is preliminary data.</text>
</comment>
<sequence>MNINSERLYAKISMMKETGIILILIVILGVILRFFQLGRVPISLEWDEVALGYDAFSILQTGKDQFGKAFPLTFRSLDDYKPPIYEYLTVPSILFFGLSQFSTRFPSAFFGVLTIIALYYLSLGIFKEIPNFRSKAVYISLLASFFLAISPWHLQFSRAAFEVNVSTFITTLAVTCFIYGLRSPRLFLVSAFLFGLDLFSYHSARIVGPILLLSLFLLFNRKLPGKMYLLSFFAILSVFVFCFIPILLSPDAQIRFKATNIFNPGARYLNEKDLEKDFLDERLFDKKAGFELAGKIFHNQRLIYFDYDTLKKAFYNYISNFDFEYLFVKGDAPLHHAPGFGLLYIVSFPLVIIGLLYLLFKALNRYTAIIPIWMLISPIPNAVTREAPHSVRTELIVPAYQIFTALGLVVLILFVIKESKWVRFILILSLVFLFLINQSYYLHQYYVHTNIELSENWMYGRKEAVFFTENNKKNYDKVIVSMKVDMPYIFWLFYSKYPPKTYLSEGGTVSGGFADERNHFDKYEFKNFTYDKLPHDQKLLLVGTPDDIPANANILKTIYYLDGSIALKIAENSH</sequence>
<keyword evidence="7 8" id="KW-0472">Membrane</keyword>
<keyword evidence="3" id="KW-0328">Glycosyltransferase</keyword>
<feature type="transmembrane region" description="Helical" evidence="8">
    <location>
        <begin position="227"/>
        <end position="248"/>
    </location>
</feature>
<organism evidence="10 11">
    <name type="scientific">Candidatus Gottesmanbacteria bacterium CG11_big_fil_rev_8_21_14_0_20_37_11</name>
    <dbReference type="NCBI Taxonomy" id="1974575"/>
    <lineage>
        <taxon>Bacteria</taxon>
        <taxon>Candidatus Gottesmaniibacteriota</taxon>
    </lineage>
</organism>
<evidence type="ECO:0000313" key="11">
    <source>
        <dbReference type="Proteomes" id="UP000230707"/>
    </source>
</evidence>
<dbReference type="Pfam" id="PF13231">
    <property type="entry name" value="PMT_2"/>
    <property type="match status" value="1"/>
</dbReference>
<feature type="domain" description="Glycosyltransferase RgtA/B/C/D-like" evidence="9">
    <location>
        <begin position="81"/>
        <end position="239"/>
    </location>
</feature>
<feature type="transmembrane region" description="Helical" evidence="8">
    <location>
        <begin position="422"/>
        <end position="442"/>
    </location>
</feature>
<dbReference type="PANTHER" id="PTHR33908">
    <property type="entry name" value="MANNOSYLTRANSFERASE YKCB-RELATED"/>
    <property type="match status" value="1"/>
</dbReference>
<dbReference type="PANTHER" id="PTHR33908:SF11">
    <property type="entry name" value="MEMBRANE PROTEIN"/>
    <property type="match status" value="1"/>
</dbReference>
<evidence type="ECO:0000256" key="7">
    <source>
        <dbReference type="ARBA" id="ARBA00023136"/>
    </source>
</evidence>
<evidence type="ECO:0000259" key="9">
    <source>
        <dbReference type="Pfam" id="PF13231"/>
    </source>
</evidence>
<evidence type="ECO:0000256" key="1">
    <source>
        <dbReference type="ARBA" id="ARBA00004651"/>
    </source>
</evidence>
<evidence type="ECO:0000256" key="6">
    <source>
        <dbReference type="ARBA" id="ARBA00022989"/>
    </source>
</evidence>